<evidence type="ECO:0000256" key="1">
    <source>
        <dbReference type="SAM" id="SignalP"/>
    </source>
</evidence>
<keyword evidence="1" id="KW-0732">Signal</keyword>
<feature type="chain" id="PRO_5025025896" evidence="1">
    <location>
        <begin position="23"/>
        <end position="89"/>
    </location>
</feature>
<reference evidence="3" key="1">
    <citation type="journal article" date="2013" name="Nat. Genet.">
        <title>The wheat powdery mildew genome shows the unique evolution of an obligate biotroph.</title>
        <authorList>
            <person name="Wicker T."/>
            <person name="Oberhaensli S."/>
            <person name="Parlange F."/>
            <person name="Buchmann J.P."/>
            <person name="Shatalina M."/>
            <person name="Roffler S."/>
            <person name="Ben-David R."/>
            <person name="Dolezel J."/>
            <person name="Simkova H."/>
            <person name="Schulze-Lefert P."/>
            <person name="Spanu P.D."/>
            <person name="Bruggmann R."/>
            <person name="Amselem J."/>
            <person name="Quesneville H."/>
            <person name="Ver Loren van Themaat E."/>
            <person name="Paape T."/>
            <person name="Shimizu K.K."/>
            <person name="Keller B."/>
        </authorList>
    </citation>
    <scope>NUCLEOTIDE SEQUENCE [LARGE SCALE GENOMIC DNA]</scope>
    <source>
        <strain evidence="3">96224</strain>
    </source>
</reference>
<gene>
    <name evidence="2" type="ORF">BGT96224_E5901</name>
</gene>
<feature type="signal peptide" evidence="1">
    <location>
        <begin position="1"/>
        <end position="22"/>
    </location>
</feature>
<dbReference type="AlphaFoldDB" id="A0A656KPX8"/>
<proteinExistence type="predicted"/>
<evidence type="ECO:0000313" key="3">
    <source>
        <dbReference type="Proteomes" id="UP000053110"/>
    </source>
</evidence>
<dbReference type="EMBL" id="KE373586">
    <property type="protein sequence ID" value="EPQ67395.1"/>
    <property type="molecule type" value="Genomic_DNA"/>
</dbReference>
<organism evidence="2 3">
    <name type="scientific">Blumeria graminis f. sp. tritici 96224</name>
    <dbReference type="NCBI Taxonomy" id="1268274"/>
    <lineage>
        <taxon>Eukaryota</taxon>
        <taxon>Fungi</taxon>
        <taxon>Dikarya</taxon>
        <taxon>Ascomycota</taxon>
        <taxon>Pezizomycotina</taxon>
        <taxon>Leotiomycetes</taxon>
        <taxon>Erysiphales</taxon>
        <taxon>Erysiphaceae</taxon>
        <taxon>Blumeria</taxon>
    </lineage>
</organism>
<dbReference type="OrthoDB" id="3604906at2759"/>
<dbReference type="Proteomes" id="UP000053110">
    <property type="component" value="Unassembled WGS sequence"/>
</dbReference>
<sequence length="89" mass="10334">MKLFHATATIAVVSIMETLVTAVHWECLNVKFYETSVYQAAFFAWSNELNTVNNYPKRCIWEDPTGIDEQFRSFPLQATGLPWTCWLLK</sequence>
<evidence type="ECO:0000313" key="2">
    <source>
        <dbReference type="EMBL" id="EPQ67395.1"/>
    </source>
</evidence>
<protein>
    <submittedName>
        <fullName evidence="2">Putative secreted effector protein</fullName>
    </submittedName>
</protein>
<name>A0A656KPX8_BLUGR</name>
<accession>A0A656KPX8</accession>